<protein>
    <recommendedName>
        <fullName evidence="2">Peptidase M28 domain-containing protein</fullName>
    </recommendedName>
</protein>
<feature type="transmembrane region" description="Helical" evidence="1">
    <location>
        <begin position="87"/>
        <end position="108"/>
    </location>
</feature>
<keyword evidence="5" id="KW-1185">Reference proteome</keyword>
<keyword evidence="1" id="KW-0812">Transmembrane</keyword>
<dbReference type="InterPro" id="IPR007484">
    <property type="entry name" value="Peptidase_M28"/>
</dbReference>
<evidence type="ECO:0000259" key="2">
    <source>
        <dbReference type="Pfam" id="PF04389"/>
    </source>
</evidence>
<reference evidence="4 6" key="1">
    <citation type="submission" date="2016-12" db="EMBL/GenBank/DDBJ databases">
        <title>Clostridium tepidum sp. nov., a close relative of Clostridium sporogenes and Clostridium botulinum Group I.</title>
        <authorList>
            <person name="Dobritsa A.P."/>
            <person name="Kutumbaka K.K."/>
            <person name="Werner K."/>
            <person name="Wiedmann M."/>
            <person name="Asmus A."/>
            <person name="Samadpour M."/>
        </authorList>
    </citation>
    <scope>NUCLEOTIDE SEQUENCE [LARGE SCALE GENOMIC DNA]</scope>
    <source>
        <strain evidence="4 6">IEH 97212</strain>
    </source>
</reference>
<dbReference type="EMBL" id="MRAE01000012">
    <property type="protein sequence ID" value="OOO66806.1"/>
    <property type="molecule type" value="Genomic_DNA"/>
</dbReference>
<dbReference type="EMBL" id="MRAD01000004">
    <property type="protein sequence ID" value="OOO62705.1"/>
    <property type="molecule type" value="Genomic_DNA"/>
</dbReference>
<reference evidence="3 5" key="2">
    <citation type="submission" date="2016-12" db="EMBL/GenBank/DDBJ databases">
        <title>Clostridium tepidum sp. nov., a close relative of Clostridium sporogenes and Clostridium botulinum Group I.</title>
        <authorList>
            <person name="Dobritsa A.P."/>
            <person name="Kutumbaka K."/>
            <person name="Werner K."/>
            <person name="Samadpour M."/>
        </authorList>
    </citation>
    <scope>NUCLEOTIDE SEQUENCE [LARGE SCALE GENOMIC DNA]</scope>
    <source>
        <strain evidence="3 5">PE</strain>
    </source>
</reference>
<dbReference type="Proteomes" id="UP000190256">
    <property type="component" value="Unassembled WGS sequence"/>
</dbReference>
<organism evidence="4 6">
    <name type="scientific">Clostridium tepidum</name>
    <dbReference type="NCBI Taxonomy" id="1962263"/>
    <lineage>
        <taxon>Bacteria</taxon>
        <taxon>Bacillati</taxon>
        <taxon>Bacillota</taxon>
        <taxon>Clostridia</taxon>
        <taxon>Eubacteriales</taxon>
        <taxon>Clostridiaceae</taxon>
        <taxon>Clostridium</taxon>
    </lineage>
</organism>
<comment type="caution">
    <text evidence="4">The sequence shown here is derived from an EMBL/GenBank/DDBJ whole genome shotgun (WGS) entry which is preliminary data.</text>
</comment>
<evidence type="ECO:0000256" key="1">
    <source>
        <dbReference type="SAM" id="Phobius"/>
    </source>
</evidence>
<dbReference type="AlphaFoldDB" id="A0A1S9I957"/>
<name>A0A1S9I957_9CLOT</name>
<keyword evidence="1" id="KW-0472">Membrane</keyword>
<keyword evidence="1" id="KW-1133">Transmembrane helix</keyword>
<evidence type="ECO:0000313" key="6">
    <source>
        <dbReference type="Proteomes" id="UP000190256"/>
    </source>
</evidence>
<gene>
    <name evidence="3" type="ORF">BS637_05310</name>
    <name evidence="4" type="ORF">BS638_06690</name>
</gene>
<dbReference type="STRING" id="1962263.BS637_05310"/>
<proteinExistence type="predicted"/>
<evidence type="ECO:0000313" key="5">
    <source>
        <dbReference type="Proteomes" id="UP000190206"/>
    </source>
</evidence>
<accession>A0A1S9I957</accession>
<dbReference type="Pfam" id="PF04389">
    <property type="entry name" value="Peptidase_M28"/>
    <property type="match status" value="1"/>
</dbReference>
<dbReference type="Proteomes" id="UP000190206">
    <property type="component" value="Unassembled WGS sequence"/>
</dbReference>
<dbReference type="SUPFAM" id="SSF53187">
    <property type="entry name" value="Zn-dependent exopeptidases"/>
    <property type="match status" value="1"/>
</dbReference>
<evidence type="ECO:0000313" key="3">
    <source>
        <dbReference type="EMBL" id="OOO62705.1"/>
    </source>
</evidence>
<dbReference type="OrthoDB" id="9762302at2"/>
<dbReference type="Gene3D" id="3.40.630.10">
    <property type="entry name" value="Zn peptidases"/>
    <property type="match status" value="1"/>
</dbReference>
<evidence type="ECO:0000313" key="4">
    <source>
        <dbReference type="EMBL" id="OOO66806.1"/>
    </source>
</evidence>
<sequence>MSYLNYISKKVTKDFGIRHTYNEKTNFLEFVDRELKSLGYDTEIIQGKNIKQCRNLCTVENNEEIIFTTHYDTPGTMPKLLGFIFKLFGHTRQITGSIIYIIVIVLLIGCLRNIFNVNISYMIIFVLIIFPMFIKNKNNYNDNSSGVITLLNIAYELKNNENLKRKADKIKIVFLDNEESGLLGSNLLSKYWQEKDKYFKEKKIINFDCVGIGDIPIVYYSKELDYKLANSLQNILYSYRKNSKKLMCKYYPLSDDFSFKDNPAVSIIFSNNSIIPGGYYMPNVHCLKDNVLELKNIRWLTEKILEKI</sequence>
<feature type="transmembrane region" description="Helical" evidence="1">
    <location>
        <begin position="114"/>
        <end position="134"/>
    </location>
</feature>
<feature type="domain" description="Peptidase M28" evidence="2">
    <location>
        <begin position="141"/>
        <end position="269"/>
    </location>
</feature>
<dbReference type="RefSeq" id="WP_078023733.1">
    <property type="nucleotide sequence ID" value="NZ_JADPGM010000004.1"/>
</dbReference>